<evidence type="ECO:0000313" key="4">
    <source>
        <dbReference type="Proteomes" id="UP000222296"/>
    </source>
</evidence>
<feature type="region of interest" description="Disordered" evidence="1">
    <location>
        <begin position="17"/>
        <end position="37"/>
    </location>
</feature>
<sequence length="240" mass="27148">MSDPQYEVKKWLREKLEPRGEKTKFSNATGMPNDKITRSIELENPNPKKRRALKINEIELAARHFNELPPGFEEMVSWVKPDEATTFTSTAPNASFPPVYQRFPQDSYIRVLGQTAGGPNGKFILNGTEVGRVFTPQNLDGVDGAYAVVVFGTSMYPRFKPGETVWLNPHLPVRQGDDCVVQLKTDNVDGRESYIKEFVSRSTSVVRLWQHNPAAGEKNEIELDAKRVLAIHRVVFQAMM</sequence>
<accession>A0AAP9J5J6</accession>
<reference evidence="3 4" key="1">
    <citation type="journal article" date="2017" name="Genome Announc.">
        <title>Draft Genome Sequence of Agrobacterium tumefaciens Biovar 1 Strain 186, Isolated from Walnut.</title>
        <authorList>
            <person name="Poret-Peterson A.T."/>
            <person name="Bhatnagar S."/>
            <person name="McClean A.E."/>
            <person name="Kluepfel D.A."/>
        </authorList>
    </citation>
    <scope>NUCLEOTIDE SEQUENCE [LARGE SCALE GENOMIC DNA]</scope>
    <source>
        <strain evidence="3 4">186</strain>
    </source>
</reference>
<dbReference type="Gene3D" id="2.10.109.10">
    <property type="entry name" value="Umud Fragment, subunit A"/>
    <property type="match status" value="1"/>
</dbReference>
<dbReference type="InterPro" id="IPR036286">
    <property type="entry name" value="LexA/Signal_pep-like_sf"/>
</dbReference>
<feature type="domain" description="Peptidase S24/S26A/S26B/S26C" evidence="2">
    <location>
        <begin position="137"/>
        <end position="217"/>
    </location>
</feature>
<name>A0AAP9J5J6_AGRTU</name>
<evidence type="ECO:0000313" key="3">
    <source>
        <dbReference type="EMBL" id="QDY93928.1"/>
    </source>
</evidence>
<organism evidence="3 4">
    <name type="scientific">Agrobacterium tumefaciens</name>
    <dbReference type="NCBI Taxonomy" id="358"/>
    <lineage>
        <taxon>Bacteria</taxon>
        <taxon>Pseudomonadati</taxon>
        <taxon>Pseudomonadota</taxon>
        <taxon>Alphaproteobacteria</taxon>
        <taxon>Hyphomicrobiales</taxon>
        <taxon>Rhizobiaceae</taxon>
        <taxon>Rhizobium/Agrobacterium group</taxon>
        <taxon>Agrobacterium</taxon>
        <taxon>Agrobacterium tumefaciens complex</taxon>
    </lineage>
</organism>
<proteinExistence type="predicted"/>
<dbReference type="AlphaFoldDB" id="A0AAP9J5J6"/>
<dbReference type="InterPro" id="IPR015927">
    <property type="entry name" value="Peptidase_S24_S26A/B/C"/>
</dbReference>
<dbReference type="Pfam" id="PF00717">
    <property type="entry name" value="Peptidase_S24"/>
    <property type="match status" value="1"/>
</dbReference>
<dbReference type="RefSeq" id="WP_099085299.1">
    <property type="nucleotide sequence ID" value="NZ_CP042274.1"/>
</dbReference>
<dbReference type="SUPFAM" id="SSF51306">
    <property type="entry name" value="LexA/Signal peptidase"/>
    <property type="match status" value="1"/>
</dbReference>
<dbReference type="Proteomes" id="UP000222296">
    <property type="component" value="Chromosome Circular"/>
</dbReference>
<evidence type="ECO:0000256" key="1">
    <source>
        <dbReference type="SAM" id="MobiDB-lite"/>
    </source>
</evidence>
<dbReference type="InterPro" id="IPR039418">
    <property type="entry name" value="LexA-like"/>
</dbReference>
<dbReference type="EMBL" id="CP042274">
    <property type="protein sequence ID" value="QDY93928.1"/>
    <property type="molecule type" value="Genomic_DNA"/>
</dbReference>
<dbReference type="CDD" id="cd06529">
    <property type="entry name" value="S24_LexA-like"/>
    <property type="match status" value="1"/>
</dbReference>
<gene>
    <name evidence="3" type="ORF">CG010_007165</name>
</gene>
<protein>
    <submittedName>
        <fullName evidence="3">Helix-turn-helix transcriptional regulator</fullName>
    </submittedName>
</protein>
<evidence type="ECO:0000259" key="2">
    <source>
        <dbReference type="Pfam" id="PF00717"/>
    </source>
</evidence>